<dbReference type="Proteomes" id="UP001203410">
    <property type="component" value="Unassembled WGS sequence"/>
</dbReference>
<feature type="domain" description="DUF4440" evidence="1">
    <location>
        <begin position="27"/>
        <end position="148"/>
    </location>
</feature>
<evidence type="ECO:0000313" key="2">
    <source>
        <dbReference type="EMBL" id="MCL6699071.1"/>
    </source>
</evidence>
<keyword evidence="3" id="KW-1185">Reference proteome</keyword>
<comment type="caution">
    <text evidence="2">The sequence shown here is derived from an EMBL/GenBank/DDBJ whole genome shotgun (WGS) entry which is preliminary data.</text>
</comment>
<reference evidence="2 3" key="1">
    <citation type="submission" date="2022-05" db="EMBL/GenBank/DDBJ databases">
        <authorList>
            <person name="Jo J.-H."/>
            <person name="Im W.-T."/>
        </authorList>
    </citation>
    <scope>NUCLEOTIDE SEQUENCE [LARGE SCALE GENOMIC DNA]</scope>
    <source>
        <strain evidence="2 3">NSE70-1</strain>
    </source>
</reference>
<organism evidence="2 3">
    <name type="scientific">Sphingomonas caseinilyticus</name>
    <dbReference type="NCBI Taxonomy" id="2908205"/>
    <lineage>
        <taxon>Bacteria</taxon>
        <taxon>Pseudomonadati</taxon>
        <taxon>Pseudomonadota</taxon>
        <taxon>Alphaproteobacteria</taxon>
        <taxon>Sphingomonadales</taxon>
        <taxon>Sphingomonadaceae</taxon>
        <taxon>Sphingomonas</taxon>
    </lineage>
</organism>
<dbReference type="RefSeq" id="WP_249904442.1">
    <property type="nucleotide sequence ID" value="NZ_JAMGBA010000002.1"/>
</dbReference>
<name>A0ABT0RVU5_9SPHN</name>
<dbReference type="Pfam" id="PF14534">
    <property type="entry name" value="DUF4440"/>
    <property type="match status" value="1"/>
</dbReference>
<dbReference type="EMBL" id="JAMGBA010000002">
    <property type="protein sequence ID" value="MCL6699071.1"/>
    <property type="molecule type" value="Genomic_DNA"/>
</dbReference>
<proteinExistence type="predicted"/>
<dbReference type="InterPro" id="IPR032710">
    <property type="entry name" value="NTF2-like_dom_sf"/>
</dbReference>
<dbReference type="SUPFAM" id="SSF54427">
    <property type="entry name" value="NTF2-like"/>
    <property type="match status" value="1"/>
</dbReference>
<evidence type="ECO:0000259" key="1">
    <source>
        <dbReference type="Pfam" id="PF14534"/>
    </source>
</evidence>
<accession>A0ABT0RVU5</accession>
<dbReference type="Gene3D" id="3.10.450.50">
    <property type="match status" value="1"/>
</dbReference>
<gene>
    <name evidence="2" type="ORF">LZ496_09795</name>
</gene>
<evidence type="ECO:0000313" key="3">
    <source>
        <dbReference type="Proteomes" id="UP001203410"/>
    </source>
</evidence>
<protein>
    <submittedName>
        <fullName evidence="2">Nuclear transport factor 2 family protein</fullName>
    </submittedName>
</protein>
<dbReference type="InterPro" id="IPR027843">
    <property type="entry name" value="DUF4440"/>
</dbReference>
<sequence length="161" mass="17913">MSLLLISAALAASGPPMPEGPALRASIEARDAELFELFFQGCDPARLRPMLADDIEFYHDKGGLVFRNAEEMVADYAKNCAERAKPDSWRSRRELVAASLIVDPVPRYGAMEAGEHLFYERKGDGPEKLAGRASFAVVWVWSEGSWKLSRVLSYDHKPAEQ</sequence>